<dbReference type="Proteomes" id="UP001066276">
    <property type="component" value="Chromosome 11"/>
</dbReference>
<name>A0AAV7LQS5_PLEWA</name>
<gene>
    <name evidence="1" type="ORF">NDU88_002984</name>
</gene>
<dbReference type="EMBL" id="JANPWB010000015">
    <property type="protein sequence ID" value="KAJ1089840.1"/>
    <property type="molecule type" value="Genomic_DNA"/>
</dbReference>
<comment type="caution">
    <text evidence="1">The sequence shown here is derived from an EMBL/GenBank/DDBJ whole genome shotgun (WGS) entry which is preliminary data.</text>
</comment>
<evidence type="ECO:0000313" key="2">
    <source>
        <dbReference type="Proteomes" id="UP001066276"/>
    </source>
</evidence>
<protein>
    <submittedName>
        <fullName evidence="1">Uncharacterized protein</fullName>
    </submittedName>
</protein>
<sequence>MRAARSPRSNPGLSGIRCSTRGQRQWYSDRPVSLARQSLCSRPCGPVSCGSGERAAGCGGLRGSDSVVWRRWPGARRQRAARRAGDA</sequence>
<dbReference type="AlphaFoldDB" id="A0AAV7LQS5"/>
<evidence type="ECO:0000313" key="1">
    <source>
        <dbReference type="EMBL" id="KAJ1089840.1"/>
    </source>
</evidence>
<keyword evidence="2" id="KW-1185">Reference proteome</keyword>
<reference evidence="1" key="1">
    <citation type="journal article" date="2022" name="bioRxiv">
        <title>Sequencing and chromosome-scale assembly of the giantPleurodeles waltlgenome.</title>
        <authorList>
            <person name="Brown T."/>
            <person name="Elewa A."/>
            <person name="Iarovenko S."/>
            <person name="Subramanian E."/>
            <person name="Araus A.J."/>
            <person name="Petzold A."/>
            <person name="Susuki M."/>
            <person name="Suzuki K.-i.T."/>
            <person name="Hayashi T."/>
            <person name="Toyoda A."/>
            <person name="Oliveira C."/>
            <person name="Osipova E."/>
            <person name="Leigh N.D."/>
            <person name="Simon A."/>
            <person name="Yun M.H."/>
        </authorList>
    </citation>
    <scope>NUCLEOTIDE SEQUENCE</scope>
    <source>
        <strain evidence="1">20211129_DDA</strain>
        <tissue evidence="1">Liver</tissue>
    </source>
</reference>
<organism evidence="1 2">
    <name type="scientific">Pleurodeles waltl</name>
    <name type="common">Iberian ribbed newt</name>
    <dbReference type="NCBI Taxonomy" id="8319"/>
    <lineage>
        <taxon>Eukaryota</taxon>
        <taxon>Metazoa</taxon>
        <taxon>Chordata</taxon>
        <taxon>Craniata</taxon>
        <taxon>Vertebrata</taxon>
        <taxon>Euteleostomi</taxon>
        <taxon>Amphibia</taxon>
        <taxon>Batrachia</taxon>
        <taxon>Caudata</taxon>
        <taxon>Salamandroidea</taxon>
        <taxon>Salamandridae</taxon>
        <taxon>Pleurodelinae</taxon>
        <taxon>Pleurodeles</taxon>
    </lineage>
</organism>
<proteinExistence type="predicted"/>
<accession>A0AAV7LQS5</accession>